<dbReference type="Proteomes" id="UP000823927">
    <property type="component" value="Unassembled WGS sequence"/>
</dbReference>
<reference evidence="3" key="1">
    <citation type="submission" date="2020-10" db="EMBL/GenBank/DDBJ databases">
        <authorList>
            <person name="Gilroy R."/>
        </authorList>
    </citation>
    <scope>NUCLEOTIDE SEQUENCE</scope>
    <source>
        <strain evidence="3">CHK178-757</strain>
    </source>
</reference>
<reference evidence="3" key="2">
    <citation type="journal article" date="2021" name="PeerJ">
        <title>Extensive microbial diversity within the chicken gut microbiome revealed by metagenomics and culture.</title>
        <authorList>
            <person name="Gilroy R."/>
            <person name="Ravi A."/>
            <person name="Getino M."/>
            <person name="Pursley I."/>
            <person name="Horton D.L."/>
            <person name="Alikhan N.F."/>
            <person name="Baker D."/>
            <person name="Gharbi K."/>
            <person name="Hall N."/>
            <person name="Watson M."/>
            <person name="Adriaenssens E.M."/>
            <person name="Foster-Nyarko E."/>
            <person name="Jarju S."/>
            <person name="Secka A."/>
            <person name="Antonio M."/>
            <person name="Oren A."/>
            <person name="Chaudhuri R.R."/>
            <person name="La Ragione R."/>
            <person name="Hildebrand F."/>
            <person name="Pallen M.J."/>
        </authorList>
    </citation>
    <scope>NUCLEOTIDE SEQUENCE</scope>
    <source>
        <strain evidence="3">CHK178-757</strain>
    </source>
</reference>
<dbReference type="Gene3D" id="2.60.120.10">
    <property type="entry name" value="Jelly Rolls"/>
    <property type="match status" value="1"/>
</dbReference>
<comment type="caution">
    <text evidence="3">The sequence shown here is derived from an EMBL/GenBank/DDBJ whole genome shotgun (WGS) entry which is preliminary data.</text>
</comment>
<dbReference type="InterPro" id="IPR051610">
    <property type="entry name" value="GPI/OXD"/>
</dbReference>
<accession>A0A9D1F3L8</accession>
<dbReference type="EMBL" id="DVIT01000019">
    <property type="protein sequence ID" value="HIS46881.1"/>
    <property type="molecule type" value="Genomic_DNA"/>
</dbReference>
<evidence type="ECO:0000259" key="2">
    <source>
        <dbReference type="Pfam" id="PF07883"/>
    </source>
</evidence>
<feature type="domain" description="Cupin type-2" evidence="2">
    <location>
        <begin position="39"/>
        <end position="105"/>
    </location>
</feature>
<dbReference type="Pfam" id="PF07883">
    <property type="entry name" value="Cupin_2"/>
    <property type="match status" value="1"/>
</dbReference>
<dbReference type="PANTHER" id="PTHR35848">
    <property type="entry name" value="OXALATE-BINDING PROTEIN"/>
    <property type="match status" value="1"/>
</dbReference>
<organism evidence="3 4">
    <name type="scientific">Candidatus Scybalocola faecigallinarum</name>
    <dbReference type="NCBI Taxonomy" id="2840941"/>
    <lineage>
        <taxon>Bacteria</taxon>
        <taxon>Bacillati</taxon>
        <taxon>Bacillota</taxon>
        <taxon>Clostridia</taxon>
        <taxon>Lachnospirales</taxon>
        <taxon>Lachnospiraceae</taxon>
        <taxon>Lachnospiraceae incertae sedis</taxon>
        <taxon>Candidatus Scybalocola (ex Gilroy et al. 2021)</taxon>
    </lineage>
</organism>
<keyword evidence="1" id="KW-0479">Metal-binding</keyword>
<gene>
    <name evidence="3" type="ORF">IAB46_04815</name>
</gene>
<protein>
    <submittedName>
        <fullName evidence="3">Cupin domain-containing protein</fullName>
    </submittedName>
</protein>
<evidence type="ECO:0000313" key="3">
    <source>
        <dbReference type="EMBL" id="HIS46881.1"/>
    </source>
</evidence>
<proteinExistence type="predicted"/>
<sequence length="109" mass="11824">MLINFNQIEEQTVPGMHGGTGEMSIKMHTDMHGKIVPCKIHPGGSIGLHSHGTNDEMNYIISGHGKAICDNHEETLEPGVCHVCHSGSKHSIINTGDEDLVMVTIVTER</sequence>
<dbReference type="AlphaFoldDB" id="A0A9D1F3L8"/>
<dbReference type="InterPro" id="IPR014710">
    <property type="entry name" value="RmlC-like_jellyroll"/>
</dbReference>
<dbReference type="GO" id="GO:0046872">
    <property type="term" value="F:metal ion binding"/>
    <property type="evidence" value="ECO:0007669"/>
    <property type="project" value="UniProtKB-KW"/>
</dbReference>
<dbReference type="PANTHER" id="PTHR35848:SF6">
    <property type="entry name" value="CUPIN TYPE-2 DOMAIN-CONTAINING PROTEIN"/>
    <property type="match status" value="1"/>
</dbReference>
<dbReference type="SUPFAM" id="SSF51182">
    <property type="entry name" value="RmlC-like cupins"/>
    <property type="match status" value="1"/>
</dbReference>
<dbReference type="InterPro" id="IPR011051">
    <property type="entry name" value="RmlC_Cupin_sf"/>
</dbReference>
<name>A0A9D1F3L8_9FIRM</name>
<evidence type="ECO:0000256" key="1">
    <source>
        <dbReference type="ARBA" id="ARBA00022723"/>
    </source>
</evidence>
<evidence type="ECO:0000313" key="4">
    <source>
        <dbReference type="Proteomes" id="UP000823927"/>
    </source>
</evidence>
<dbReference type="InterPro" id="IPR013096">
    <property type="entry name" value="Cupin_2"/>
</dbReference>